<feature type="non-terminal residue" evidence="1">
    <location>
        <position position="1"/>
    </location>
</feature>
<name>A0ABN7W4I7_GIGMA</name>
<gene>
    <name evidence="1" type="ORF">GMARGA_LOCUS26267</name>
</gene>
<dbReference type="Proteomes" id="UP000789901">
    <property type="component" value="Unassembled WGS sequence"/>
</dbReference>
<evidence type="ECO:0000313" key="2">
    <source>
        <dbReference type="Proteomes" id="UP000789901"/>
    </source>
</evidence>
<sequence>ENENIEIVSAKNKSTKVTTTESAETIPANKKYKVGNLHSGYLRKSTY</sequence>
<accession>A0ABN7W4I7</accession>
<dbReference type="EMBL" id="CAJVQB010030286">
    <property type="protein sequence ID" value="CAG8815331.1"/>
    <property type="molecule type" value="Genomic_DNA"/>
</dbReference>
<proteinExistence type="predicted"/>
<keyword evidence="2" id="KW-1185">Reference proteome</keyword>
<organism evidence="1 2">
    <name type="scientific">Gigaspora margarita</name>
    <dbReference type="NCBI Taxonomy" id="4874"/>
    <lineage>
        <taxon>Eukaryota</taxon>
        <taxon>Fungi</taxon>
        <taxon>Fungi incertae sedis</taxon>
        <taxon>Mucoromycota</taxon>
        <taxon>Glomeromycotina</taxon>
        <taxon>Glomeromycetes</taxon>
        <taxon>Diversisporales</taxon>
        <taxon>Gigasporaceae</taxon>
        <taxon>Gigaspora</taxon>
    </lineage>
</organism>
<comment type="caution">
    <text evidence="1">The sequence shown here is derived from an EMBL/GenBank/DDBJ whole genome shotgun (WGS) entry which is preliminary data.</text>
</comment>
<evidence type="ECO:0000313" key="1">
    <source>
        <dbReference type="EMBL" id="CAG8815331.1"/>
    </source>
</evidence>
<protein>
    <submittedName>
        <fullName evidence="1">38302_t:CDS:1</fullName>
    </submittedName>
</protein>
<reference evidence="1 2" key="1">
    <citation type="submission" date="2021-06" db="EMBL/GenBank/DDBJ databases">
        <authorList>
            <person name="Kallberg Y."/>
            <person name="Tangrot J."/>
            <person name="Rosling A."/>
        </authorList>
    </citation>
    <scope>NUCLEOTIDE SEQUENCE [LARGE SCALE GENOMIC DNA]</scope>
    <source>
        <strain evidence="1 2">120-4 pot B 10/14</strain>
    </source>
</reference>